<feature type="binding site" evidence="3">
    <location>
        <position position="548"/>
    </location>
    <ligand>
        <name>Zn(2+)</name>
        <dbReference type="ChEBI" id="CHEBI:29105"/>
    </ligand>
</feature>
<keyword evidence="5" id="KW-0732">Signal</keyword>
<feature type="binding site" evidence="3">
    <location>
        <position position="264"/>
    </location>
    <ligand>
        <name>Zn(2+)</name>
        <dbReference type="ChEBI" id="CHEBI:29105"/>
    </ligand>
</feature>
<proteinExistence type="inferred from homology"/>
<dbReference type="AlphaFoldDB" id="A0A179FR16"/>
<keyword evidence="4" id="KW-0443">Lipid metabolism</keyword>
<feature type="signal peptide" evidence="5">
    <location>
        <begin position="1"/>
        <end position="26"/>
    </location>
</feature>
<gene>
    <name evidence="8" type="ORF">VFPPC_04054</name>
</gene>
<dbReference type="GO" id="GO:0016020">
    <property type="term" value="C:membrane"/>
    <property type="evidence" value="ECO:0007669"/>
    <property type="project" value="GOC"/>
</dbReference>
<dbReference type="STRING" id="1380566.A0A179FR16"/>
<organism evidence="8 9">
    <name type="scientific">Pochonia chlamydosporia 170</name>
    <dbReference type="NCBI Taxonomy" id="1380566"/>
    <lineage>
        <taxon>Eukaryota</taxon>
        <taxon>Fungi</taxon>
        <taxon>Dikarya</taxon>
        <taxon>Ascomycota</taxon>
        <taxon>Pezizomycotina</taxon>
        <taxon>Sordariomycetes</taxon>
        <taxon>Hypocreomycetidae</taxon>
        <taxon>Hypocreales</taxon>
        <taxon>Clavicipitaceae</taxon>
        <taxon>Pochonia</taxon>
    </lineage>
</organism>
<dbReference type="InterPro" id="IPR031329">
    <property type="entry name" value="NEUT/ALK_ceramidase_N"/>
</dbReference>
<evidence type="ECO:0000313" key="8">
    <source>
        <dbReference type="EMBL" id="OAQ67698.1"/>
    </source>
</evidence>
<dbReference type="GO" id="GO:0005576">
    <property type="term" value="C:extracellular region"/>
    <property type="evidence" value="ECO:0007669"/>
    <property type="project" value="TreeGrafter"/>
</dbReference>
<accession>A0A179FR16</accession>
<dbReference type="GO" id="GO:0046514">
    <property type="term" value="P:ceramide catabolic process"/>
    <property type="evidence" value="ECO:0007669"/>
    <property type="project" value="InterPro"/>
</dbReference>
<dbReference type="Pfam" id="PF04734">
    <property type="entry name" value="Ceramidase_alk"/>
    <property type="match status" value="1"/>
</dbReference>
<dbReference type="OrthoDB" id="191371at2759"/>
<dbReference type="PANTHER" id="PTHR12670:SF20">
    <property type="entry name" value="NEUTRAL CERAMIDASE"/>
    <property type="match status" value="1"/>
</dbReference>
<keyword evidence="9" id="KW-1185">Reference proteome</keyword>
<dbReference type="Pfam" id="PF17048">
    <property type="entry name" value="Ceramidse_alk_C"/>
    <property type="match status" value="1"/>
</dbReference>
<evidence type="ECO:0000313" key="9">
    <source>
        <dbReference type="Proteomes" id="UP000078397"/>
    </source>
</evidence>
<comment type="catalytic activity">
    <reaction evidence="4">
        <text>an N-acylsphing-4-enine + H2O = sphing-4-enine + a fatty acid</text>
        <dbReference type="Rhea" id="RHEA:20856"/>
        <dbReference type="ChEBI" id="CHEBI:15377"/>
        <dbReference type="ChEBI" id="CHEBI:28868"/>
        <dbReference type="ChEBI" id="CHEBI:52639"/>
        <dbReference type="ChEBI" id="CHEBI:57756"/>
        <dbReference type="EC" id="3.5.1.23"/>
    </reaction>
</comment>
<dbReference type="InterPro" id="IPR031331">
    <property type="entry name" value="NEUT/ALK_ceramidase_C"/>
</dbReference>
<evidence type="ECO:0000256" key="1">
    <source>
        <dbReference type="ARBA" id="ARBA00009835"/>
    </source>
</evidence>
<evidence type="ECO:0000256" key="2">
    <source>
        <dbReference type="ARBA" id="ARBA00022801"/>
    </source>
</evidence>
<dbReference type="EMBL" id="LSBJ02000003">
    <property type="protein sequence ID" value="OAQ67698.1"/>
    <property type="molecule type" value="Genomic_DNA"/>
</dbReference>
<dbReference type="KEGG" id="pchm:VFPPC_04054"/>
<dbReference type="GO" id="GO:0046872">
    <property type="term" value="F:metal ion binding"/>
    <property type="evidence" value="ECO:0007669"/>
    <property type="project" value="UniProtKB-KW"/>
</dbReference>
<keyword evidence="3" id="KW-0862">Zinc</keyword>
<comment type="similarity">
    <text evidence="1 4">Belongs to the neutral ceramidase family.</text>
</comment>
<protein>
    <recommendedName>
        <fullName evidence="4">Neutral ceramidase</fullName>
        <ecNumber evidence="4">3.5.1.23</ecNumber>
    </recommendedName>
</protein>
<evidence type="ECO:0000259" key="7">
    <source>
        <dbReference type="Pfam" id="PF17048"/>
    </source>
</evidence>
<comment type="caution">
    <text evidence="8">The sequence shown here is derived from an EMBL/GenBank/DDBJ whole genome shotgun (WGS) entry which is preliminary data.</text>
</comment>
<evidence type="ECO:0000259" key="6">
    <source>
        <dbReference type="Pfam" id="PF04734"/>
    </source>
</evidence>
<comment type="cofactor">
    <cofactor evidence="3">
        <name>Zn(2+)</name>
        <dbReference type="ChEBI" id="CHEBI:29105"/>
    </cofactor>
    <text evidence="3">Binds 1 zinc ion per subunit.</text>
</comment>
<dbReference type="PANTHER" id="PTHR12670">
    <property type="entry name" value="CERAMIDASE"/>
    <property type="match status" value="1"/>
</dbReference>
<dbReference type="GO" id="GO:0046512">
    <property type="term" value="P:sphingosine biosynthetic process"/>
    <property type="evidence" value="ECO:0007669"/>
    <property type="project" value="TreeGrafter"/>
</dbReference>
<sequence length="743" mass="81857">METPRRLLSWLSVFTLLLSAAVGAVALPGSFNDQGQQEWSKIKSRVASGRQNNSTRDTYLIGVGKADITGPVADIILTGYANLEQVGGGIRQRLFSRAFIIGDVDNPNDRIVYVVLDNLVGDTAVRYGVLDGLKALGPDYLAYGQHNVALAATHSHSAPGGWNNYLIPQIPGLGFSKESYQAIVDGAVLSIKRAHENIEEGYLDVGTTEITDASINRSQWSYLHNPPEERAKYSASTDTTMTLLCFTRASDNKITGVLNWFPVHGTSLYRNNTHVAGDNKGLAAWMTEQAMKTDSAFADGFVAAFSQANLGDATPNIEGAWCEDGSGKQCDFENATCADGTVAKCQGRGPHWQVQDQGASSCHEIALRQLKGVKEILATMSKSSTPVQGSTVKSFHFFHDMEYWEFTLPNGKTAMTCPAALGYAFAAGTTDGRGEFDFVQGDNGKPHNRQWDFLLHLIKDPSQRQTDCQKPKHIFLSAGELKHPYEWEPSIVDVMMFRVGQLVMILSPSEVTTMSGRRWKEAVGKQAAKFVPDPIVVLGSPANTYAHYVATPEEYDVQRYEGASTLFGRHELDAYINLTVSNMHYLKPNATDKPEQGKLPQDNRKNSISLITPVIYDTPPPFRAFGKVLSQPKASYKRGDTIRATFQGANPRNNLRLEDTFAAVEKQGANEKWSQVVDDSDWYLVYTWRRTSTILGYSEVDFTWDTSGNAVPGTYRFKYYGDAKRIGGAIEAFTGTSDPFKIS</sequence>
<feature type="binding site" evidence="3">
    <location>
        <position position="510"/>
    </location>
    <ligand>
        <name>Zn(2+)</name>
        <dbReference type="ChEBI" id="CHEBI:29105"/>
    </ligand>
</feature>
<reference evidence="8 9" key="1">
    <citation type="journal article" date="2016" name="PLoS Pathog.">
        <title>Biosynthesis of antibiotic leucinostatins in bio-control fungus Purpureocillium lilacinum and their inhibition on phytophthora revealed by genome mining.</title>
        <authorList>
            <person name="Wang G."/>
            <person name="Liu Z."/>
            <person name="Lin R."/>
            <person name="Li E."/>
            <person name="Mao Z."/>
            <person name="Ling J."/>
            <person name="Yang Y."/>
            <person name="Yin W.B."/>
            <person name="Xie B."/>
        </authorList>
    </citation>
    <scope>NUCLEOTIDE SEQUENCE [LARGE SCALE GENOMIC DNA]</scope>
    <source>
        <strain evidence="8">170</strain>
    </source>
</reference>
<feature type="domain" description="Neutral/alkaline non-lysosomal ceramidase C-terminal" evidence="7">
    <location>
        <begin position="581"/>
        <end position="742"/>
    </location>
</feature>
<keyword evidence="4" id="KW-0746">Sphingolipid metabolism</keyword>
<dbReference type="RefSeq" id="XP_018144548.1">
    <property type="nucleotide sequence ID" value="XM_018283466.1"/>
</dbReference>
<keyword evidence="2 4" id="KW-0378">Hydrolase</keyword>
<feature type="domain" description="Neutral/alkaline non-lysosomal ceramidase N-terminal" evidence="6">
    <location>
        <begin position="59"/>
        <end position="577"/>
    </location>
</feature>
<dbReference type="FunFam" id="2.60.40.2300:FF:000004">
    <property type="entry name" value="Neutral/alkaline nonlysosomal ceramidase, putative"/>
    <property type="match status" value="1"/>
</dbReference>
<name>A0A179FR16_METCM</name>
<dbReference type="Proteomes" id="UP000078397">
    <property type="component" value="Unassembled WGS sequence"/>
</dbReference>
<dbReference type="EC" id="3.5.1.23" evidence="4"/>
<feature type="binding site" evidence="3">
    <location>
        <position position="154"/>
    </location>
    <ligand>
        <name>Zn(2+)</name>
        <dbReference type="ChEBI" id="CHEBI:29105"/>
    </ligand>
</feature>
<dbReference type="Gene3D" id="2.60.40.2300">
    <property type="entry name" value="Neutral/alkaline non-lysosomal ceramidase, C-terminal domain"/>
    <property type="match status" value="1"/>
</dbReference>
<dbReference type="GeneID" id="28847460"/>
<evidence type="ECO:0000256" key="5">
    <source>
        <dbReference type="SAM" id="SignalP"/>
    </source>
</evidence>
<keyword evidence="3" id="KW-0479">Metal-binding</keyword>
<dbReference type="InterPro" id="IPR006823">
    <property type="entry name" value="Ceramidase_alk"/>
</dbReference>
<evidence type="ECO:0000256" key="4">
    <source>
        <dbReference type="RuleBase" id="RU366019"/>
    </source>
</evidence>
<feature type="chain" id="PRO_5008101937" description="Neutral ceramidase" evidence="5">
    <location>
        <begin position="27"/>
        <end position="743"/>
    </location>
</feature>
<evidence type="ECO:0000256" key="3">
    <source>
        <dbReference type="PIRSR" id="PIRSR606823-2"/>
    </source>
</evidence>
<dbReference type="GO" id="GO:0017040">
    <property type="term" value="F:N-acylsphingosine amidohydrolase activity"/>
    <property type="evidence" value="ECO:0007669"/>
    <property type="project" value="UniProtKB-UniRule"/>
</dbReference>
<dbReference type="GO" id="GO:0042759">
    <property type="term" value="P:long-chain fatty acid biosynthetic process"/>
    <property type="evidence" value="ECO:0007669"/>
    <property type="project" value="TreeGrafter"/>
</dbReference>
<dbReference type="InterPro" id="IPR038445">
    <property type="entry name" value="NCDase_C_sf"/>
</dbReference>